<comment type="caution">
    <text evidence="1">The sequence shown here is derived from an EMBL/GenBank/DDBJ whole genome shotgun (WGS) entry which is preliminary data.</text>
</comment>
<reference evidence="1 2" key="1">
    <citation type="journal article" date="2023" name="Plants (Basel)">
        <title>Bridging the Gap: Combining Genomics and Transcriptomics Approaches to Understand Stylosanthes scabra, an Orphan Legume from the Brazilian Caatinga.</title>
        <authorList>
            <person name="Ferreira-Neto J.R.C."/>
            <person name="da Silva M.D."/>
            <person name="Binneck E."/>
            <person name="de Melo N.F."/>
            <person name="da Silva R.H."/>
            <person name="de Melo A.L.T.M."/>
            <person name="Pandolfi V."/>
            <person name="Bustamante F.O."/>
            <person name="Brasileiro-Vidal A.C."/>
            <person name="Benko-Iseppon A.M."/>
        </authorList>
    </citation>
    <scope>NUCLEOTIDE SEQUENCE [LARGE SCALE GENOMIC DNA]</scope>
    <source>
        <tissue evidence="1">Leaves</tissue>
    </source>
</reference>
<dbReference type="Proteomes" id="UP001341840">
    <property type="component" value="Unassembled WGS sequence"/>
</dbReference>
<sequence length="145" mass="17004">MERHMEMPGPNNITNKLSVFHLTRYSPARKTKRSLNMVEFQDMVKIRSLDKTCETIFQLLADNTFKWKLQDKLQNLRIYDNPKMCFQEDLITLNGGMGGLTLDELIISRLIFNGEYKRKIIQCQTRGHSVQIKSITTYRQSTFPV</sequence>
<name>A0ABU6YGG0_9FABA</name>
<proteinExistence type="predicted"/>
<dbReference type="EMBL" id="JASCZI010241925">
    <property type="protein sequence ID" value="MED6208415.1"/>
    <property type="molecule type" value="Genomic_DNA"/>
</dbReference>
<evidence type="ECO:0000313" key="2">
    <source>
        <dbReference type="Proteomes" id="UP001341840"/>
    </source>
</evidence>
<organism evidence="1 2">
    <name type="scientific">Stylosanthes scabra</name>
    <dbReference type="NCBI Taxonomy" id="79078"/>
    <lineage>
        <taxon>Eukaryota</taxon>
        <taxon>Viridiplantae</taxon>
        <taxon>Streptophyta</taxon>
        <taxon>Embryophyta</taxon>
        <taxon>Tracheophyta</taxon>
        <taxon>Spermatophyta</taxon>
        <taxon>Magnoliopsida</taxon>
        <taxon>eudicotyledons</taxon>
        <taxon>Gunneridae</taxon>
        <taxon>Pentapetalae</taxon>
        <taxon>rosids</taxon>
        <taxon>fabids</taxon>
        <taxon>Fabales</taxon>
        <taxon>Fabaceae</taxon>
        <taxon>Papilionoideae</taxon>
        <taxon>50 kb inversion clade</taxon>
        <taxon>dalbergioids sensu lato</taxon>
        <taxon>Dalbergieae</taxon>
        <taxon>Pterocarpus clade</taxon>
        <taxon>Stylosanthes</taxon>
    </lineage>
</organism>
<accession>A0ABU6YGG0</accession>
<gene>
    <name evidence="1" type="ORF">PIB30_044843</name>
</gene>
<evidence type="ECO:0000313" key="1">
    <source>
        <dbReference type="EMBL" id="MED6208415.1"/>
    </source>
</evidence>
<keyword evidence="2" id="KW-1185">Reference proteome</keyword>
<protein>
    <submittedName>
        <fullName evidence="1">Uncharacterized protein</fullName>
    </submittedName>
</protein>